<dbReference type="AlphaFoldDB" id="A0A5E5NZ15"/>
<gene>
    <name evidence="1" type="ORF">PAP18089_00422</name>
</gene>
<organism evidence="1 2">
    <name type="scientific">Pandoraea apista</name>
    <dbReference type="NCBI Taxonomy" id="93218"/>
    <lineage>
        <taxon>Bacteria</taxon>
        <taxon>Pseudomonadati</taxon>
        <taxon>Pseudomonadota</taxon>
        <taxon>Betaproteobacteria</taxon>
        <taxon>Burkholderiales</taxon>
        <taxon>Burkholderiaceae</taxon>
        <taxon>Pandoraea</taxon>
    </lineage>
</organism>
<dbReference type="OrthoDB" id="2389872at2"/>
<dbReference type="InterPro" id="IPR010985">
    <property type="entry name" value="Ribbon_hlx_hlx"/>
</dbReference>
<evidence type="ECO:0000313" key="2">
    <source>
        <dbReference type="Proteomes" id="UP000364291"/>
    </source>
</evidence>
<accession>A0A5E5NZ15</accession>
<sequence>MHMMLIEGMDEPMMRSIRSRAALHGRTPEEEVLTILDNVARRPGIFPMPEWRYTTPFLH</sequence>
<name>A0A5E5NZ15_9BURK</name>
<reference evidence="1 2" key="1">
    <citation type="submission" date="2019-08" db="EMBL/GenBank/DDBJ databases">
        <authorList>
            <person name="Peeters C."/>
        </authorList>
    </citation>
    <scope>NUCLEOTIDE SEQUENCE [LARGE SCALE GENOMIC DNA]</scope>
    <source>
        <strain evidence="1 2">LMG 18089</strain>
    </source>
</reference>
<dbReference type="Proteomes" id="UP000364291">
    <property type="component" value="Unassembled WGS sequence"/>
</dbReference>
<dbReference type="InterPro" id="IPR013321">
    <property type="entry name" value="Arc_rbn_hlx_hlx"/>
</dbReference>
<proteinExistence type="predicted"/>
<dbReference type="RefSeq" id="WP_143811679.1">
    <property type="nucleotide sequence ID" value="NZ_CABPSX010000001.1"/>
</dbReference>
<protein>
    <submittedName>
        <fullName evidence="1">Uncharacterized protein</fullName>
    </submittedName>
</protein>
<evidence type="ECO:0000313" key="1">
    <source>
        <dbReference type="EMBL" id="VVG69467.1"/>
    </source>
</evidence>
<dbReference type="GO" id="GO:0006355">
    <property type="term" value="P:regulation of DNA-templated transcription"/>
    <property type="evidence" value="ECO:0007669"/>
    <property type="project" value="InterPro"/>
</dbReference>
<dbReference type="SUPFAM" id="SSF47598">
    <property type="entry name" value="Ribbon-helix-helix"/>
    <property type="match status" value="1"/>
</dbReference>
<dbReference type="EMBL" id="CABPSX010000001">
    <property type="protein sequence ID" value="VVG69467.1"/>
    <property type="molecule type" value="Genomic_DNA"/>
</dbReference>
<dbReference type="Gene3D" id="1.10.1220.10">
    <property type="entry name" value="Met repressor-like"/>
    <property type="match status" value="1"/>
</dbReference>